<dbReference type="CDD" id="cd07735">
    <property type="entry name" value="class_II_PDE_MBL-fold"/>
    <property type="match status" value="1"/>
</dbReference>
<dbReference type="FunCoup" id="Q6CR64">
    <property type="interactions" value="68"/>
</dbReference>
<evidence type="ECO:0000313" key="2">
    <source>
        <dbReference type="EMBL" id="CAH00671.1"/>
    </source>
</evidence>
<dbReference type="EMBL" id="CR382124">
    <property type="protein sequence ID" value="CAH00671.1"/>
    <property type="molecule type" value="Genomic_DNA"/>
</dbReference>
<dbReference type="PANTHER" id="PTHR28283">
    <property type="entry name" value="3',5'-CYCLIC-NUCLEOTIDE PHOSPHODIESTERASE 1"/>
    <property type="match status" value="1"/>
</dbReference>
<dbReference type="Proteomes" id="UP000000598">
    <property type="component" value="Chromosome D"/>
</dbReference>
<keyword evidence="1" id="KW-0378">Hydrolase</keyword>
<organism evidence="2 3">
    <name type="scientific">Kluyveromyces lactis (strain ATCC 8585 / CBS 2359 / DSM 70799 / NBRC 1267 / NRRL Y-1140 / WM37)</name>
    <name type="common">Yeast</name>
    <name type="synonym">Candida sphaerica</name>
    <dbReference type="NCBI Taxonomy" id="284590"/>
    <lineage>
        <taxon>Eukaryota</taxon>
        <taxon>Fungi</taxon>
        <taxon>Dikarya</taxon>
        <taxon>Ascomycota</taxon>
        <taxon>Saccharomycotina</taxon>
        <taxon>Saccharomycetes</taxon>
        <taxon>Saccharomycetales</taxon>
        <taxon>Saccharomycetaceae</taxon>
        <taxon>Kluyveromyces</taxon>
    </lineage>
</organism>
<comment type="similarity">
    <text evidence="1">Belongs to the cyclic nucleotide phosphodiesterase class-II family.</text>
</comment>
<dbReference type="InterPro" id="IPR000396">
    <property type="entry name" value="Pdiesterase2"/>
</dbReference>
<dbReference type="PaxDb" id="284590-Q6CR64"/>
<proteinExistence type="inferred from homology"/>
<sequence>MSTYPGCSFELTILGSCGGPLNNHTQSFLMKRAGSSESGYICIDAGSGLAEIADMIYAQEYGNTFLVKSLYKSSAEDVSRFLAQGVRCTIGFGTPSEVFLKKSAEAHSSIMRTACEIFSEVREYYITHPHLDHMMGLILNAPLIYTKLGSYKNVYGTEHTIQAIKEHIFNDKIWPDFTTDNTIRLEALEPSIRRNTYSIQGIDCIPFTLNHGQTIDTKEPVLSTAFLFHEHQTDGHVLICGDTESDLVSKTDSLLNIWTYLAENVPINNLKAIVLECSNTDEVDTSKLYGHLCPQHIIWELKRLIEVYDVKPENFSLHVILTHVKDIDSEEDPKITVLKQVNKRCKQQGLDKYNISFSMAIQGFTMIL</sequence>
<dbReference type="Gene3D" id="3.60.15.10">
    <property type="entry name" value="Ribonuclease Z/Hydroxyacylglutathione hydrolase-like"/>
    <property type="match status" value="1"/>
</dbReference>
<dbReference type="HOGENOM" id="CLU_016658_2_1_1"/>
<dbReference type="GO" id="GO:0006198">
    <property type="term" value="P:cAMP catabolic process"/>
    <property type="evidence" value="ECO:0007669"/>
    <property type="project" value="UniProtKB-UniRule"/>
</dbReference>
<keyword evidence="1" id="KW-0114">cAMP</keyword>
<reference evidence="2 3" key="1">
    <citation type="journal article" date="2004" name="Nature">
        <title>Genome evolution in yeasts.</title>
        <authorList>
            <consortium name="Genolevures"/>
            <person name="Dujon B."/>
            <person name="Sherman D."/>
            <person name="Fischer G."/>
            <person name="Durrens P."/>
            <person name="Casaregola S."/>
            <person name="Lafontaine I."/>
            <person name="de Montigny J."/>
            <person name="Marck C."/>
            <person name="Neuveglise C."/>
            <person name="Talla E."/>
            <person name="Goffard N."/>
            <person name="Frangeul L."/>
            <person name="Aigle M."/>
            <person name="Anthouard V."/>
            <person name="Babour A."/>
            <person name="Barbe V."/>
            <person name="Barnay S."/>
            <person name="Blanchin S."/>
            <person name="Beckerich J.M."/>
            <person name="Beyne E."/>
            <person name="Bleykasten C."/>
            <person name="Boisrame A."/>
            <person name="Boyer J."/>
            <person name="Cattolico L."/>
            <person name="Confanioleri F."/>
            <person name="de Daruvar A."/>
            <person name="Despons L."/>
            <person name="Fabre E."/>
            <person name="Fairhead C."/>
            <person name="Ferry-Dumazet H."/>
            <person name="Groppi A."/>
            <person name="Hantraye F."/>
            <person name="Hennequin C."/>
            <person name="Jauniaux N."/>
            <person name="Joyet P."/>
            <person name="Kachouri R."/>
            <person name="Kerrest A."/>
            <person name="Koszul R."/>
            <person name="Lemaire M."/>
            <person name="Lesur I."/>
            <person name="Ma L."/>
            <person name="Muller H."/>
            <person name="Nicaud J.M."/>
            <person name="Nikolski M."/>
            <person name="Oztas S."/>
            <person name="Ozier-Kalogeropoulos O."/>
            <person name="Pellenz S."/>
            <person name="Potier S."/>
            <person name="Richard G.F."/>
            <person name="Straub M.L."/>
            <person name="Suleau A."/>
            <person name="Swennene D."/>
            <person name="Tekaia F."/>
            <person name="Wesolowski-Louvel M."/>
            <person name="Westhof E."/>
            <person name="Wirth B."/>
            <person name="Zeniou-Meyer M."/>
            <person name="Zivanovic I."/>
            <person name="Bolotin-Fukuhara M."/>
            <person name="Thierry A."/>
            <person name="Bouchier C."/>
            <person name="Caudron B."/>
            <person name="Scarpelli C."/>
            <person name="Gaillardin C."/>
            <person name="Weissenbach J."/>
            <person name="Wincker P."/>
            <person name="Souciet J.L."/>
        </authorList>
    </citation>
    <scope>NUCLEOTIDE SEQUENCE [LARGE SCALE GENOMIC DNA]</scope>
    <source>
        <strain evidence="3">ATCC 8585 / CBS 2359 / DSM 70799 / NBRC 1267 / NRRL Y-1140 / WM37</strain>
    </source>
</reference>
<dbReference type="PANTHER" id="PTHR28283:SF1">
    <property type="entry name" value="3',5'-CYCLIC-NUCLEOTIDE PHOSPHODIESTERASE 1"/>
    <property type="match status" value="1"/>
</dbReference>
<dbReference type="PIRSF" id="PIRSF000962">
    <property type="entry name" value="Cyc_nuc_PDEase"/>
    <property type="match status" value="1"/>
</dbReference>
<dbReference type="SUPFAM" id="SSF56281">
    <property type="entry name" value="Metallo-hydrolase/oxidoreductase"/>
    <property type="match status" value="1"/>
</dbReference>
<dbReference type="STRING" id="284590.Q6CR64"/>
<dbReference type="InParanoid" id="Q6CR64"/>
<gene>
    <name evidence="2" type="ORF">KLLA0_D11528g</name>
</gene>
<dbReference type="PRINTS" id="PR00388">
    <property type="entry name" value="PDIESTERASE2"/>
</dbReference>
<dbReference type="KEGG" id="kla:KLLA0_D11528g"/>
<keyword evidence="3" id="KW-1185">Reference proteome</keyword>
<dbReference type="AlphaFoldDB" id="Q6CR64"/>
<dbReference type="GO" id="GO:0004115">
    <property type="term" value="F:3',5'-cyclic-AMP phosphodiesterase activity"/>
    <property type="evidence" value="ECO:0007669"/>
    <property type="project" value="UniProtKB-UniRule"/>
</dbReference>
<protein>
    <submittedName>
        <fullName evidence="2">KLLA0D11528p</fullName>
    </submittedName>
</protein>
<dbReference type="Pfam" id="PF02112">
    <property type="entry name" value="PDEase_II"/>
    <property type="match status" value="1"/>
</dbReference>
<dbReference type="InterPro" id="IPR036866">
    <property type="entry name" value="RibonucZ/Hydroxyglut_hydro"/>
</dbReference>
<accession>Q6CR64</accession>
<dbReference type="GO" id="GO:0047555">
    <property type="term" value="F:3',5'-cyclic-GMP phosphodiesterase activity"/>
    <property type="evidence" value="ECO:0007669"/>
    <property type="project" value="TreeGrafter"/>
</dbReference>
<dbReference type="OMA" id="YYITHPH"/>
<dbReference type="GO" id="GO:1902660">
    <property type="term" value="P:negative regulation of glucose mediated signaling pathway"/>
    <property type="evidence" value="ECO:0007669"/>
    <property type="project" value="TreeGrafter"/>
</dbReference>
<evidence type="ECO:0000313" key="3">
    <source>
        <dbReference type="Proteomes" id="UP000000598"/>
    </source>
</evidence>
<dbReference type="eggNOG" id="ENOG502RFKK">
    <property type="taxonomic scope" value="Eukaryota"/>
</dbReference>
<name>Q6CR64_KLULA</name>
<evidence type="ECO:0000256" key="1">
    <source>
        <dbReference type="PIRNR" id="PIRNR000962"/>
    </source>
</evidence>